<evidence type="ECO:0000313" key="1">
    <source>
        <dbReference type="EMBL" id="ERO58208.1"/>
    </source>
</evidence>
<organism evidence="1 2">
    <name type="scientific">Dickeya solani D s0432-1</name>
    <dbReference type="NCBI Taxonomy" id="1231725"/>
    <lineage>
        <taxon>Bacteria</taxon>
        <taxon>Pseudomonadati</taxon>
        <taxon>Pseudomonadota</taxon>
        <taxon>Gammaproteobacteria</taxon>
        <taxon>Enterobacterales</taxon>
        <taxon>Pectobacteriaceae</taxon>
        <taxon>Dickeya</taxon>
    </lineage>
</organism>
<sequence>MADEWSALKRGGCLYEALMQSQWLESMHDGTVTGFFTELRVLSQIYYSLSPMW</sequence>
<name>A0AAV3KBT3_9GAMM</name>
<reference evidence="2" key="1">
    <citation type="journal article" date="2013" name="Diversity">
        <title>Genome Sequence of Dickeya solani, a New soft Rot Pathogen of Potato, Suggests its Emergence May Be Related to a Novel Combination of Non-Ribosomal Peptide/Polyketide Synthetase Clusters.</title>
        <authorList>
            <person name="Garlant L."/>
            <person name="Koskinen P."/>
            <person name="Rouhiainen L."/>
            <person name="Laine P."/>
            <person name="Paulin L."/>
            <person name="Auvinen P."/>
            <person name="Holm L."/>
            <person name="Pirhonen M."/>
        </authorList>
    </citation>
    <scope>NUCLEOTIDE SEQUENCE [LARGE SCALE GENOMIC DNA]</scope>
    <source>
        <strain evidence="2">D s0432-1</strain>
    </source>
</reference>
<evidence type="ECO:0000313" key="2">
    <source>
        <dbReference type="Proteomes" id="UP000017142"/>
    </source>
</evidence>
<gene>
    <name evidence="1" type="ORF">A544_1383</name>
</gene>
<protein>
    <recommendedName>
        <fullName evidence="3">Transposase</fullName>
    </recommendedName>
</protein>
<dbReference type="Proteomes" id="UP000017142">
    <property type="component" value="Unassembled WGS sequence"/>
</dbReference>
<evidence type="ECO:0008006" key="3">
    <source>
        <dbReference type="Google" id="ProtNLM"/>
    </source>
</evidence>
<proteinExistence type="predicted"/>
<comment type="caution">
    <text evidence="1">The sequence shown here is derived from an EMBL/GenBank/DDBJ whole genome shotgun (WGS) entry which is preliminary data.</text>
</comment>
<dbReference type="AlphaFoldDB" id="A0AAV3KBT3"/>
<dbReference type="EMBL" id="AMWE01000002">
    <property type="protein sequence ID" value="ERO58208.1"/>
    <property type="molecule type" value="Genomic_DNA"/>
</dbReference>
<accession>A0AAV3KBT3</accession>